<name>A0A7I7QPC3_9MYCO</name>
<dbReference type="RefSeq" id="WP_163796938.1">
    <property type="nucleotide sequence ID" value="NZ_AP022588.1"/>
</dbReference>
<reference evidence="1 2" key="1">
    <citation type="journal article" date="2019" name="Emerg. Microbes Infect.">
        <title>Comprehensive subspecies identification of 175 nontuberculous mycobacteria species based on 7547 genomic profiles.</title>
        <authorList>
            <person name="Matsumoto Y."/>
            <person name="Kinjo T."/>
            <person name="Motooka D."/>
            <person name="Nabeya D."/>
            <person name="Jung N."/>
            <person name="Uechi K."/>
            <person name="Horii T."/>
            <person name="Iida T."/>
            <person name="Fujita J."/>
            <person name="Nakamura S."/>
        </authorList>
    </citation>
    <scope>NUCLEOTIDE SEQUENCE [LARGE SCALE GENOMIC DNA]</scope>
    <source>
        <strain evidence="1 2">JCM 17899</strain>
    </source>
</reference>
<dbReference type="Proteomes" id="UP000467193">
    <property type="component" value="Chromosome"/>
</dbReference>
<protein>
    <submittedName>
        <fullName evidence="1">Putative antitoxin VapB9</fullName>
    </submittedName>
</protein>
<dbReference type="EMBL" id="AP022588">
    <property type="protein sequence ID" value="BBY28164.1"/>
    <property type="molecule type" value="Genomic_DNA"/>
</dbReference>
<proteinExistence type="predicted"/>
<sequence length="66" mass="7291">MRNLYLRNVPDAVMDRLERMSRAEGMSLNAMAIRVDNAALMATLPDTGIASEDIVADVDAGRRWSP</sequence>
<dbReference type="KEGG" id="msei:MSEDJ_22600"/>
<evidence type="ECO:0000313" key="2">
    <source>
        <dbReference type="Proteomes" id="UP000467193"/>
    </source>
</evidence>
<accession>A0A7I7QPC3</accession>
<organism evidence="1 2">
    <name type="scientific">Mycolicibacterium sediminis</name>
    <dbReference type="NCBI Taxonomy" id="1286180"/>
    <lineage>
        <taxon>Bacteria</taxon>
        <taxon>Bacillati</taxon>
        <taxon>Actinomycetota</taxon>
        <taxon>Actinomycetes</taxon>
        <taxon>Mycobacteriales</taxon>
        <taxon>Mycobacteriaceae</taxon>
        <taxon>Mycolicibacterium</taxon>
    </lineage>
</organism>
<gene>
    <name evidence="1" type="primary">vapB9</name>
    <name evidence="1" type="ORF">MSEDJ_22600</name>
</gene>
<keyword evidence="2" id="KW-1185">Reference proteome</keyword>
<evidence type="ECO:0000313" key="1">
    <source>
        <dbReference type="EMBL" id="BBY28164.1"/>
    </source>
</evidence>
<dbReference type="AlphaFoldDB" id="A0A7I7QPC3"/>